<reference evidence="2 3" key="1">
    <citation type="submission" date="2019-04" db="EMBL/GenBank/DDBJ databases">
        <authorList>
            <person name="Van Vliet M D."/>
        </authorList>
    </citation>
    <scope>NUCLEOTIDE SEQUENCE [LARGE SCALE GENOMIC DNA]</scope>
    <source>
        <strain evidence="2 3">F1</strain>
    </source>
</reference>
<proteinExistence type="predicted"/>
<gene>
    <name evidence="2" type="ORF">PDESU_06298</name>
</gene>
<evidence type="ECO:0000313" key="3">
    <source>
        <dbReference type="Proteomes" id="UP000366872"/>
    </source>
</evidence>
<evidence type="ECO:0000313" key="2">
    <source>
        <dbReference type="EMBL" id="VGO17696.1"/>
    </source>
</evidence>
<protein>
    <submittedName>
        <fullName evidence="2">Uncharacterized protein</fullName>
    </submittedName>
</protein>
<dbReference type="EMBL" id="CAAHFG010000005">
    <property type="protein sequence ID" value="VGO17696.1"/>
    <property type="molecule type" value="Genomic_DNA"/>
</dbReference>
<accession>A0A6C2UER0</accession>
<name>A0A6C2UER0_PONDE</name>
<evidence type="ECO:0000256" key="1">
    <source>
        <dbReference type="SAM" id="SignalP"/>
    </source>
</evidence>
<dbReference type="RefSeq" id="WP_136083181.1">
    <property type="nucleotide sequence ID" value="NZ_CAAHFG010000005.1"/>
</dbReference>
<feature type="signal peptide" evidence="1">
    <location>
        <begin position="1"/>
        <end position="20"/>
    </location>
</feature>
<dbReference type="AlphaFoldDB" id="A0A6C2UER0"/>
<organism evidence="2 3">
    <name type="scientific">Pontiella desulfatans</name>
    <dbReference type="NCBI Taxonomy" id="2750659"/>
    <lineage>
        <taxon>Bacteria</taxon>
        <taxon>Pseudomonadati</taxon>
        <taxon>Kiritimatiellota</taxon>
        <taxon>Kiritimatiellia</taxon>
        <taxon>Kiritimatiellales</taxon>
        <taxon>Pontiellaceae</taxon>
        <taxon>Pontiella</taxon>
    </lineage>
</organism>
<feature type="chain" id="PRO_5025611696" evidence="1">
    <location>
        <begin position="21"/>
        <end position="1259"/>
    </location>
</feature>
<sequence>MSGNYTVLLLLFLSFGVSRAATVQWDGGGADNLWSTPENWSSDAVPLAGDEIVIANGDTVQLAAIEYLPNGSDLTLSGGSVLHKDSGAIRLSGCTLNLASDGALSGDFWDLDNAAIYFEDGASVNIDDWENKGSNYFSFELSSTGFAKLNADKFWIGGGTSIADATYRVDLADYSGPLHDIILVDYTENKSSVTSSNFQDATIIIENAGARPYHLEFDEINHDIVLAVTGTVAATHGLAVVFDESAVPVSLINPEGDELLSNTSSKGFYLQELDYSERRFDTLIDLGGGGYRFGISGSTEQFDLFIGGTNDYMTMRFLDLSGFALAGERFYFSLNGQSQNLQELELDCMVKANANRSVFRVERQNLWETSNSNKLGAFALYEFKDTVQEDETLLDLWVNEGLPHPAVTGVWDRATAEAWLDDWVEMAYDTSYLNIVPDTVEEHDDFIPYAASMDAKAIYMWNSIWRGEYWLHYRQNDEVNPDMYPAGQTNLQAFSDGLAENGMSLMLHYLCGTIGEEDVEFTAGAVHPDLQSWGTVTLTQSISAASTSFTVVPDPGVALPVKSSSAYPVEAPPVIPSFFEFKTFRLGDEWISASSVTDHGNGTWQLDGVERGKWNTVADSYSPGEGLRGYLRPYNQDFVPDPNAALFDTIATRWAELNNALGTTKSEFDGFENHRATGSWGAEKFAATVYENLDHPSTANTSEGRPPNAWIEYRFNRVKDALGGTFQTRQHAALFLGDKSRITPGLEEIEHEMNKFMNLNNRGFSLGSYDVKGMSLNTLQTHGQMDAVLDLVRDWKDASFALTPAERASMENFRGYDGARSSINGNHPWAESHWRLDGSDFRKWHALGTDQYTHEWHFGQEHGTITPRFYVQNGQSQSLEVPVEFDSGADQTRIVGRVLPRFDPASVGNIDLMPYIGTNALTVAATNSTGSGIWKDTDFNVYSIWPRVDFLNHRGIGCWVTGDGSGAVLVIRVKRNDNARDYAVPIDFTGTRWIEIPTAEQAWRLRNWGWAVATRKFMDYAGVSSVEVGIGHLPANTTCSVLIEDLQGLEENSETLVNPSFSLGEQTLNITGSIPVEHHFILEPNGDFTVYDEDWNTVSFQALESPFVPTNLTTFSMSSATASSNVWIEVGVQTSSESLHNPAYTTNGTPWRWLGEYGLDTDLIDEDVDGHWTWQEYIAGTNPTNLSSVLKLSGVASSGNSHVLSWQAVMGKSYSIHFATNLVAPIWVEQDSGIPGIEPDCTHTAIVHGATGFFRVEVE</sequence>
<keyword evidence="1" id="KW-0732">Signal</keyword>
<keyword evidence="3" id="KW-1185">Reference proteome</keyword>
<dbReference type="Proteomes" id="UP000366872">
    <property type="component" value="Unassembled WGS sequence"/>
</dbReference>